<dbReference type="InterPro" id="IPR023408">
    <property type="entry name" value="MscS_beta-dom_sf"/>
</dbReference>
<dbReference type="InterPro" id="IPR052702">
    <property type="entry name" value="MscS-like_channel"/>
</dbReference>
<dbReference type="Pfam" id="PF21088">
    <property type="entry name" value="MS_channel_1st"/>
    <property type="match status" value="1"/>
</dbReference>
<feature type="transmembrane region" description="Helical" evidence="7">
    <location>
        <begin position="269"/>
        <end position="290"/>
    </location>
</feature>
<dbReference type="Pfam" id="PF12607">
    <property type="entry name" value="DUF3772"/>
    <property type="match status" value="1"/>
</dbReference>
<dbReference type="SUPFAM" id="SSF82689">
    <property type="entry name" value="Mechanosensitive channel protein MscS (YggB), C-terminal domain"/>
    <property type="match status" value="1"/>
</dbReference>
<dbReference type="PANTHER" id="PTHR30347:SF9">
    <property type="entry name" value="MINICONDUCTANCE MECHANOSENSITIVE CHANNEL MSCM"/>
    <property type="match status" value="1"/>
</dbReference>
<dbReference type="InterPro" id="IPR049142">
    <property type="entry name" value="MS_channel_1st"/>
</dbReference>
<dbReference type="Pfam" id="PF00924">
    <property type="entry name" value="MS_channel_2nd"/>
    <property type="match status" value="1"/>
</dbReference>
<dbReference type="InterPro" id="IPR022249">
    <property type="entry name" value="DUF3772"/>
</dbReference>
<dbReference type="Proteomes" id="UP001589758">
    <property type="component" value="Unassembled WGS sequence"/>
</dbReference>
<keyword evidence="13" id="KW-1185">Reference proteome</keyword>
<evidence type="ECO:0000256" key="4">
    <source>
        <dbReference type="ARBA" id="ARBA00022692"/>
    </source>
</evidence>
<name>A0ABV6CBY0_9GAMM</name>
<dbReference type="EMBL" id="JBHLXE010000101">
    <property type="protein sequence ID" value="MFC0180479.1"/>
    <property type="molecule type" value="Genomic_DNA"/>
</dbReference>
<evidence type="ECO:0000259" key="11">
    <source>
        <dbReference type="Pfam" id="PF21088"/>
    </source>
</evidence>
<feature type="transmembrane region" description="Helical" evidence="7">
    <location>
        <begin position="310"/>
        <end position="328"/>
    </location>
</feature>
<comment type="similarity">
    <text evidence="2">Belongs to the MscS (TC 1.A.23) family.</text>
</comment>
<evidence type="ECO:0000256" key="7">
    <source>
        <dbReference type="SAM" id="Phobius"/>
    </source>
</evidence>
<evidence type="ECO:0000313" key="12">
    <source>
        <dbReference type="EMBL" id="MFC0180479.1"/>
    </source>
</evidence>
<sequence>MFIFYRRVFNYLIQSMLLFSIFFFCVSSTLYASEGKSSNSSATEQTQPTFEAKSAQKSLKDLKVALANATTTIEIDKLSEDTQVIIKKIDEFIAYQKMQLEALNTSLIALSELKPIEVEPEKNDEVVQQADDKIISQKRERILKEQDKINLSINEATELKSLANEVLQEIARVRQQKFKSQLTTKNASVLSFKFWQPILEPTQAQSNRFKHFSNKFTESIATVLDGISFNLIYVVGAVLFWFIVRLFLERVLYQFSIKYIPFGRFRRSFLLAALPFFTVLATLIALNLLFKPITSQLDVSVLVLDFIEGFIELAGFCALVTGLGRAFLANRIPSRRLIDLPNNIAKELTYFPVLIAVVALSFGTIEIINNVTGVIVGLTVWTTGLSALIIALLIIVYPIRIYHTHSNDEELNNSSKKGMIHVLLLFSSLFIIITSILGYISLSSYVAYQTLWIMIVILGYYGLKQFSKDFWQAIFYPSNPSAKLIKQTLNLNDKLLEQIKIILTALSHCALLLGMIMALLNGSFSGATTQTLFDKVLNLLTANGLEGFGIVPQNLTNAVVILFISIYVLSVSKKWLSKEFLPKTSLDIGISASLVTLYSNIGYVLIIMFTLAALGIEWSKLAWIVSALSVGIGFGLQEIVKNFISGIILLTERPVKVGDSIGIAGIEGDIKRINVRATEIQLSDRSTVIVPNSQLIAQNVKNNSKNNPKGVVSIELNFAIDSDPELIQSLLLDAYRSHSSILAEPTPEVRFSQLNSSEINLTVTGSVQSPRLVGKTKSDLLFIILKELRVSGIYPSAEERTPKA</sequence>
<feature type="transmembrane region" description="Helical" evidence="7">
    <location>
        <begin position="555"/>
        <end position="576"/>
    </location>
</feature>
<evidence type="ECO:0000256" key="3">
    <source>
        <dbReference type="ARBA" id="ARBA00022475"/>
    </source>
</evidence>
<dbReference type="SUPFAM" id="SSF82861">
    <property type="entry name" value="Mechanosensitive channel protein MscS (YggB), transmembrane region"/>
    <property type="match status" value="1"/>
</dbReference>
<evidence type="ECO:0000256" key="6">
    <source>
        <dbReference type="ARBA" id="ARBA00023136"/>
    </source>
</evidence>
<comment type="caution">
    <text evidence="12">The sequence shown here is derived from an EMBL/GenBank/DDBJ whole genome shotgun (WGS) entry which is preliminary data.</text>
</comment>
<feature type="domain" description="Mechanosensitive ion channel transmembrane helices 2/3" evidence="11">
    <location>
        <begin position="600"/>
        <end position="637"/>
    </location>
</feature>
<feature type="transmembrane region" description="Helical" evidence="7">
    <location>
        <begin position="227"/>
        <end position="248"/>
    </location>
</feature>
<evidence type="ECO:0000256" key="5">
    <source>
        <dbReference type="ARBA" id="ARBA00022989"/>
    </source>
</evidence>
<dbReference type="Gene3D" id="3.30.70.100">
    <property type="match status" value="1"/>
</dbReference>
<dbReference type="SUPFAM" id="SSF50182">
    <property type="entry name" value="Sm-like ribonucleoproteins"/>
    <property type="match status" value="1"/>
</dbReference>
<evidence type="ECO:0000259" key="9">
    <source>
        <dbReference type="Pfam" id="PF12607"/>
    </source>
</evidence>
<dbReference type="InterPro" id="IPR006685">
    <property type="entry name" value="MscS_channel_2nd"/>
</dbReference>
<evidence type="ECO:0000259" key="10">
    <source>
        <dbReference type="Pfam" id="PF21082"/>
    </source>
</evidence>
<feature type="transmembrane region" description="Helical" evidence="7">
    <location>
        <begin position="348"/>
        <end position="368"/>
    </location>
</feature>
<accession>A0ABV6CBY0</accession>
<dbReference type="InterPro" id="IPR011014">
    <property type="entry name" value="MscS_channel_TM-2"/>
</dbReference>
<dbReference type="PANTHER" id="PTHR30347">
    <property type="entry name" value="POTASSIUM CHANNEL RELATED"/>
    <property type="match status" value="1"/>
</dbReference>
<dbReference type="InterPro" id="IPR011066">
    <property type="entry name" value="MscS_channel_C_sf"/>
</dbReference>
<evidence type="ECO:0000256" key="1">
    <source>
        <dbReference type="ARBA" id="ARBA00004651"/>
    </source>
</evidence>
<organism evidence="12 13">
    <name type="scientific">Thorsellia kenyensis</name>
    <dbReference type="NCBI Taxonomy" id="1549888"/>
    <lineage>
        <taxon>Bacteria</taxon>
        <taxon>Pseudomonadati</taxon>
        <taxon>Pseudomonadota</taxon>
        <taxon>Gammaproteobacteria</taxon>
        <taxon>Enterobacterales</taxon>
        <taxon>Thorselliaceae</taxon>
        <taxon>Thorsellia</taxon>
    </lineage>
</organism>
<feature type="transmembrane region" description="Helical" evidence="7">
    <location>
        <begin position="588"/>
        <end position="615"/>
    </location>
</feature>
<keyword evidence="6 7" id="KW-0472">Membrane</keyword>
<evidence type="ECO:0000256" key="2">
    <source>
        <dbReference type="ARBA" id="ARBA00008017"/>
    </source>
</evidence>
<dbReference type="Pfam" id="PF21082">
    <property type="entry name" value="MS_channel_3rd"/>
    <property type="match status" value="1"/>
</dbReference>
<reference evidence="12 13" key="1">
    <citation type="submission" date="2024-09" db="EMBL/GenBank/DDBJ databases">
        <authorList>
            <person name="Sun Q."/>
            <person name="Mori K."/>
        </authorList>
    </citation>
    <scope>NUCLEOTIDE SEQUENCE [LARGE SCALE GENOMIC DNA]</scope>
    <source>
        <strain evidence="12 13">CCM 8545</strain>
    </source>
</reference>
<dbReference type="Gene3D" id="2.30.30.60">
    <property type="match status" value="1"/>
</dbReference>
<feature type="transmembrane region" description="Helical" evidence="7">
    <location>
        <begin position="446"/>
        <end position="463"/>
    </location>
</feature>
<protein>
    <submittedName>
        <fullName evidence="12">DUF3772 domain-containing protein</fullName>
    </submittedName>
</protein>
<gene>
    <name evidence="12" type="ORF">ACFFIT_10365</name>
</gene>
<keyword evidence="3" id="KW-1003">Cell membrane</keyword>
<dbReference type="RefSeq" id="WP_385877598.1">
    <property type="nucleotide sequence ID" value="NZ_JBHLXE010000101.1"/>
</dbReference>
<feature type="domain" description="Mechanosensitive ion channel MscS C-terminal" evidence="10">
    <location>
        <begin position="713"/>
        <end position="793"/>
    </location>
</feature>
<feature type="transmembrane region" description="Helical" evidence="7">
    <location>
        <begin position="374"/>
        <end position="399"/>
    </location>
</feature>
<dbReference type="Gene3D" id="1.10.287.1260">
    <property type="match status" value="1"/>
</dbReference>
<evidence type="ECO:0000313" key="13">
    <source>
        <dbReference type="Proteomes" id="UP001589758"/>
    </source>
</evidence>
<keyword evidence="4 7" id="KW-0812">Transmembrane</keyword>
<feature type="domain" description="Mechanosensitive ion channel MscS" evidence="8">
    <location>
        <begin position="639"/>
        <end position="704"/>
    </location>
</feature>
<proteinExistence type="inferred from homology"/>
<dbReference type="InterPro" id="IPR010920">
    <property type="entry name" value="LSM_dom_sf"/>
</dbReference>
<comment type="subcellular location">
    <subcellularLocation>
        <location evidence="1">Cell membrane</location>
        <topology evidence="1">Multi-pass membrane protein</topology>
    </subcellularLocation>
</comment>
<evidence type="ECO:0000259" key="8">
    <source>
        <dbReference type="Pfam" id="PF00924"/>
    </source>
</evidence>
<feature type="transmembrane region" description="Helical" evidence="7">
    <location>
        <begin position="420"/>
        <end position="440"/>
    </location>
</feature>
<dbReference type="InterPro" id="IPR049278">
    <property type="entry name" value="MS_channel_C"/>
</dbReference>
<keyword evidence="5 7" id="KW-1133">Transmembrane helix</keyword>
<feature type="domain" description="DUF3772" evidence="9">
    <location>
        <begin position="154"/>
        <end position="212"/>
    </location>
</feature>